<comment type="caution">
    <text evidence="2">The sequence shown here is derived from an EMBL/GenBank/DDBJ whole genome shotgun (WGS) entry which is preliminary data.</text>
</comment>
<feature type="domain" description="Glycosyltransferase 2-like" evidence="1">
    <location>
        <begin position="4"/>
        <end position="121"/>
    </location>
</feature>
<dbReference type="OrthoDB" id="396512at2"/>
<dbReference type="InterPro" id="IPR029044">
    <property type="entry name" value="Nucleotide-diphossugar_trans"/>
</dbReference>
<dbReference type="Pfam" id="PF00535">
    <property type="entry name" value="Glycos_transf_2"/>
    <property type="match status" value="1"/>
</dbReference>
<keyword evidence="2" id="KW-0808">Transferase</keyword>
<dbReference type="EMBL" id="BAEN01000075">
    <property type="protein sequence ID" value="GAC16446.1"/>
    <property type="molecule type" value="Genomic_DNA"/>
</dbReference>
<organism evidence="2 3">
    <name type="scientific">Aliiglaciecola lipolytica E3</name>
    <dbReference type="NCBI Taxonomy" id="1127673"/>
    <lineage>
        <taxon>Bacteria</taxon>
        <taxon>Pseudomonadati</taxon>
        <taxon>Pseudomonadota</taxon>
        <taxon>Gammaproteobacteria</taxon>
        <taxon>Alteromonadales</taxon>
        <taxon>Alteromonadaceae</taxon>
        <taxon>Aliiglaciecola</taxon>
    </lineage>
</organism>
<dbReference type="PANTHER" id="PTHR22916">
    <property type="entry name" value="GLYCOSYLTRANSFERASE"/>
    <property type="match status" value="1"/>
</dbReference>
<dbReference type="GO" id="GO:0016758">
    <property type="term" value="F:hexosyltransferase activity"/>
    <property type="evidence" value="ECO:0007669"/>
    <property type="project" value="UniProtKB-ARBA"/>
</dbReference>
<accession>K6XXR6</accession>
<evidence type="ECO:0000313" key="3">
    <source>
        <dbReference type="Proteomes" id="UP000006334"/>
    </source>
</evidence>
<protein>
    <submittedName>
        <fullName evidence="2">Glycosyl transferase, family 2</fullName>
    </submittedName>
</protein>
<sequence>MKISIVTISYNQGKFLRSCIDSVLSEKNKLADIGVELNYIIVDPGSTDGSRELIQSYGDEVVKLFEKDKGPADGLNNGFSKADGDIFGYLNSDDILVPGALVKVAEFFKEHSTTTDIVSGAANLIGANDEVYRILYSDSYSKKAYAYSGCVLIQPSSFFTREMYLKTKGFNANNKTNWDGELFVDMALQGARFTKINDILSGYRVHDESITGTMSTAEKMKEYRARMYTKITGKHISSYSKSTETYYKYKRKIKNWRDTLERIKGGRSFGRAL</sequence>
<dbReference type="AlphaFoldDB" id="K6XXR6"/>
<gene>
    <name evidence="2" type="ORF">GLIP_3835</name>
</gene>
<dbReference type="Gene3D" id="3.90.550.10">
    <property type="entry name" value="Spore Coat Polysaccharide Biosynthesis Protein SpsA, Chain A"/>
    <property type="match status" value="1"/>
</dbReference>
<dbReference type="InterPro" id="IPR001173">
    <property type="entry name" value="Glyco_trans_2-like"/>
</dbReference>
<evidence type="ECO:0000313" key="2">
    <source>
        <dbReference type="EMBL" id="GAC16446.1"/>
    </source>
</evidence>
<dbReference type="RefSeq" id="WP_008846248.1">
    <property type="nucleotide sequence ID" value="NZ_BAEN01000075.1"/>
</dbReference>
<dbReference type="STRING" id="1127673.GLIP_3835"/>
<evidence type="ECO:0000259" key="1">
    <source>
        <dbReference type="Pfam" id="PF00535"/>
    </source>
</evidence>
<dbReference type="SUPFAM" id="SSF53448">
    <property type="entry name" value="Nucleotide-diphospho-sugar transferases"/>
    <property type="match status" value="1"/>
</dbReference>
<keyword evidence="3" id="KW-1185">Reference proteome</keyword>
<name>K6XXR6_9ALTE</name>
<proteinExistence type="predicted"/>
<dbReference type="PANTHER" id="PTHR22916:SF65">
    <property type="entry name" value="SLR1065 PROTEIN"/>
    <property type="match status" value="1"/>
</dbReference>
<dbReference type="Proteomes" id="UP000006334">
    <property type="component" value="Unassembled WGS sequence"/>
</dbReference>
<dbReference type="eggNOG" id="COG1215">
    <property type="taxonomic scope" value="Bacteria"/>
</dbReference>
<reference evidence="2 3" key="1">
    <citation type="journal article" date="2017" name="Antonie Van Leeuwenhoek">
        <title>Rhizobium rhizosphaerae sp. nov., a novel species isolated from rice rhizosphere.</title>
        <authorList>
            <person name="Zhao J.J."/>
            <person name="Zhang J."/>
            <person name="Zhang R.J."/>
            <person name="Zhang C.W."/>
            <person name="Yin H.Q."/>
            <person name="Zhang X.X."/>
        </authorList>
    </citation>
    <scope>NUCLEOTIDE SEQUENCE [LARGE SCALE GENOMIC DNA]</scope>
    <source>
        <strain evidence="2 3">E3</strain>
    </source>
</reference>